<dbReference type="Proteomes" id="UP001177003">
    <property type="component" value="Chromosome 2"/>
</dbReference>
<gene>
    <name evidence="3" type="ORF">LSALG_LOCUS10856</name>
</gene>
<reference evidence="3" key="1">
    <citation type="submission" date="2023-04" db="EMBL/GenBank/DDBJ databases">
        <authorList>
            <person name="Vijverberg K."/>
            <person name="Xiong W."/>
            <person name="Schranz E."/>
        </authorList>
    </citation>
    <scope>NUCLEOTIDE SEQUENCE</scope>
</reference>
<accession>A0AA35V4A6</accession>
<evidence type="ECO:0000313" key="3">
    <source>
        <dbReference type="EMBL" id="CAI9270551.1"/>
    </source>
</evidence>
<organism evidence="3 4">
    <name type="scientific">Lactuca saligna</name>
    <name type="common">Willowleaf lettuce</name>
    <dbReference type="NCBI Taxonomy" id="75948"/>
    <lineage>
        <taxon>Eukaryota</taxon>
        <taxon>Viridiplantae</taxon>
        <taxon>Streptophyta</taxon>
        <taxon>Embryophyta</taxon>
        <taxon>Tracheophyta</taxon>
        <taxon>Spermatophyta</taxon>
        <taxon>Magnoliopsida</taxon>
        <taxon>eudicotyledons</taxon>
        <taxon>Gunneridae</taxon>
        <taxon>Pentapetalae</taxon>
        <taxon>asterids</taxon>
        <taxon>campanulids</taxon>
        <taxon>Asterales</taxon>
        <taxon>Asteraceae</taxon>
        <taxon>Cichorioideae</taxon>
        <taxon>Cichorieae</taxon>
        <taxon>Lactucinae</taxon>
        <taxon>Lactuca</taxon>
    </lineage>
</organism>
<dbReference type="InterPro" id="IPR029064">
    <property type="entry name" value="Ribosomal_eL30-like_sf"/>
</dbReference>
<name>A0AA35V4A6_LACSI</name>
<protein>
    <submittedName>
        <fullName evidence="3">Uncharacterized protein</fullName>
    </submittedName>
</protein>
<proteinExistence type="predicted"/>
<feature type="domain" description="eRF1" evidence="2">
    <location>
        <begin position="89"/>
        <end position="138"/>
    </location>
</feature>
<dbReference type="InterPro" id="IPR005142">
    <property type="entry name" value="eRF1_3"/>
</dbReference>
<evidence type="ECO:0000259" key="1">
    <source>
        <dbReference type="Pfam" id="PF03464"/>
    </source>
</evidence>
<evidence type="ECO:0000313" key="4">
    <source>
        <dbReference type="Proteomes" id="UP001177003"/>
    </source>
</evidence>
<dbReference type="AlphaFoldDB" id="A0AA35V4A6"/>
<sequence length="139" mass="16151">MENHHNYVRKIEELATQFYMDPTTNQPNAFGLILVGCADFKTKLSQSDLFEPLLQEKILNVVDVYYGGENSFNQDIKLSFEILANVKFLQEKHLIGKYFEEINQDRGTIGIDETFEALHMGAMETLLVWENLEINRYVL</sequence>
<dbReference type="InterPro" id="IPR005141">
    <property type="entry name" value="eRF1_2"/>
</dbReference>
<dbReference type="SUPFAM" id="SSF53137">
    <property type="entry name" value="Translational machinery components"/>
    <property type="match status" value="1"/>
</dbReference>
<dbReference type="InterPro" id="IPR004403">
    <property type="entry name" value="Peptide_chain-rel_eRF1/aRF1"/>
</dbReference>
<dbReference type="Gene3D" id="3.30.420.60">
    <property type="entry name" value="eRF1 domain 2"/>
    <property type="match status" value="1"/>
</dbReference>
<dbReference type="Gene3D" id="3.30.1330.30">
    <property type="match status" value="1"/>
</dbReference>
<keyword evidence="4" id="KW-1185">Reference proteome</keyword>
<dbReference type="Pfam" id="PF03464">
    <property type="entry name" value="eRF1_2"/>
    <property type="match status" value="1"/>
</dbReference>
<dbReference type="PANTHER" id="PTHR10113">
    <property type="entry name" value="PEPTIDE CHAIN RELEASE FACTOR SUBUNIT 1"/>
    <property type="match status" value="1"/>
</dbReference>
<dbReference type="SUPFAM" id="SSF55315">
    <property type="entry name" value="L30e-like"/>
    <property type="match status" value="1"/>
</dbReference>
<feature type="domain" description="eRF1" evidence="1">
    <location>
        <begin position="2"/>
        <end position="84"/>
    </location>
</feature>
<dbReference type="Pfam" id="PF03465">
    <property type="entry name" value="eRF1_3"/>
    <property type="match status" value="1"/>
</dbReference>
<dbReference type="InterPro" id="IPR042226">
    <property type="entry name" value="eFR1_2_sf"/>
</dbReference>
<dbReference type="EMBL" id="OX465078">
    <property type="protein sequence ID" value="CAI9270551.1"/>
    <property type="molecule type" value="Genomic_DNA"/>
</dbReference>
<evidence type="ECO:0000259" key="2">
    <source>
        <dbReference type="Pfam" id="PF03465"/>
    </source>
</evidence>
<dbReference type="GO" id="GO:0003747">
    <property type="term" value="F:translation release factor activity"/>
    <property type="evidence" value="ECO:0007669"/>
    <property type="project" value="InterPro"/>
</dbReference>